<dbReference type="Gene3D" id="3.40.50.360">
    <property type="match status" value="1"/>
</dbReference>
<evidence type="ECO:0000313" key="12">
    <source>
        <dbReference type="EMBL" id="KAL3761355.1"/>
    </source>
</evidence>
<evidence type="ECO:0000256" key="1">
    <source>
        <dbReference type="ARBA" id="ARBA00001917"/>
    </source>
</evidence>
<keyword evidence="4" id="KW-0288">FMN</keyword>
<dbReference type="InterPro" id="IPR029039">
    <property type="entry name" value="Flavoprotein-like_sf"/>
</dbReference>
<dbReference type="InterPro" id="IPR017938">
    <property type="entry name" value="Riboflavin_synthase-like_b-brl"/>
</dbReference>
<name>A0ABD3MLH1_9STRA</name>
<sequence length="808" mass="88548">MSSSLFSVMPGDGGDSDDALLTNAVVGLGATTLLLLLSTTAYYYYNKSSSSAYKYNNDMKKIKNGTKSKSDNADENYPKLDRAKYPGGHLTIYYGSQTGTAQMFAKQIVSEAENHGFCARIVDLQDVVDNDDFDFHHNGEEVDEDAALLRATLAHPRYRDDHDDENAGDTAAAAAADSNGHHKLPQQRSKALFFMATYGEGEPTDNAQQFVDIMKVKSGISNIYKFGTEIHGDGTMSASASSGSICLGDDNDGAKEAAAAADGRRDTTFLHDIDYAVFGLGNMQYEHYNNMGRFIDAALEQCGARRVAPIGLGNDDDDLEGDFETWKDNVLWPALMGRYVKKGAMKKATVENGEGGKKTAALPPCPYTVEYLQTAAVGITSSPDSSIQTSSKHYSQAVDCPVVASRELRDPSDPGSTIHMEIDISKHMDTMKYTTADNLGILPKNDDATVKAVADALNFDLDRVFHLLPSNNDNIKKDGGGSAESSSSKHTLPFPTPCTVRECLERYCDLTGPPRRSDLKQLAPYAQNDMDRKALLRMSSKEGKAEYKEKIIEAHVGIADIVTRLCTSIVCPLEHFIMVCPRLQPRYYTISSSSTVYPTTIHITLAVLETEKKVAGAAGGGVFRGLCSGYLAGLKNGDLIRAFVRESTFRLPKQVGRPVIMFGPGTGIAPMRAILQERSHGRKNGVEHGASILYFGCKNRTMDYIYRDELELLRDEGTLTELHLAFSREQNHKVYVQNLLAQRAAETWRLIHDEMASIFVCGAVKMGADVDHTLQDIISEQGGMSREKAKAYLDKMAVAGRFIQELWS</sequence>
<dbReference type="GO" id="GO:0003958">
    <property type="term" value="F:NADPH-hemoprotein reductase activity"/>
    <property type="evidence" value="ECO:0007669"/>
    <property type="project" value="UniProtKB-EC"/>
</dbReference>
<dbReference type="EMBL" id="JALLBG020000151">
    <property type="protein sequence ID" value="KAL3761355.1"/>
    <property type="molecule type" value="Genomic_DNA"/>
</dbReference>
<evidence type="ECO:0000256" key="6">
    <source>
        <dbReference type="ARBA" id="ARBA00022857"/>
    </source>
</evidence>
<evidence type="ECO:0000256" key="5">
    <source>
        <dbReference type="ARBA" id="ARBA00022827"/>
    </source>
</evidence>
<dbReference type="SUPFAM" id="SSF63380">
    <property type="entry name" value="Riboflavin synthase domain-like"/>
    <property type="match status" value="1"/>
</dbReference>
<protein>
    <recommendedName>
        <fullName evidence="8">NADPH--hemoprotein reductase</fullName>
        <ecNumber evidence="8">1.6.2.4</ecNumber>
    </recommendedName>
</protein>
<dbReference type="PANTHER" id="PTHR19384:SF17">
    <property type="entry name" value="NADPH--CYTOCHROME P450 REDUCTASE"/>
    <property type="match status" value="1"/>
</dbReference>
<dbReference type="Pfam" id="PF00667">
    <property type="entry name" value="FAD_binding_1"/>
    <property type="match status" value="1"/>
</dbReference>
<comment type="cofactor">
    <cofactor evidence="2">
        <name>FAD</name>
        <dbReference type="ChEBI" id="CHEBI:57692"/>
    </cofactor>
</comment>
<dbReference type="FunFam" id="3.40.50.80:FF:000001">
    <property type="entry name" value="NADPH--cytochrome P450 reductase 1"/>
    <property type="match status" value="1"/>
</dbReference>
<dbReference type="InterPro" id="IPR039261">
    <property type="entry name" value="FNR_nucleotide-bd"/>
</dbReference>
<gene>
    <name evidence="12" type="ORF">ACHAWU_000489</name>
</gene>
<evidence type="ECO:0000256" key="3">
    <source>
        <dbReference type="ARBA" id="ARBA00022630"/>
    </source>
</evidence>
<dbReference type="SUPFAM" id="SSF52218">
    <property type="entry name" value="Flavoproteins"/>
    <property type="match status" value="1"/>
</dbReference>
<evidence type="ECO:0000256" key="4">
    <source>
        <dbReference type="ARBA" id="ARBA00022643"/>
    </source>
</evidence>
<dbReference type="PROSITE" id="PS51384">
    <property type="entry name" value="FAD_FR"/>
    <property type="match status" value="1"/>
</dbReference>
<evidence type="ECO:0000259" key="10">
    <source>
        <dbReference type="PROSITE" id="PS50902"/>
    </source>
</evidence>
<accession>A0ABD3MLH1</accession>
<comment type="caution">
    <text evidence="12">The sequence shown here is derived from an EMBL/GenBank/DDBJ whole genome shotgun (WGS) entry which is preliminary data.</text>
</comment>
<dbReference type="Pfam" id="PF00175">
    <property type="entry name" value="NAD_binding_1"/>
    <property type="match status" value="1"/>
</dbReference>
<evidence type="ECO:0000259" key="11">
    <source>
        <dbReference type="PROSITE" id="PS51384"/>
    </source>
</evidence>
<dbReference type="PRINTS" id="PR00369">
    <property type="entry name" value="FLAVODOXIN"/>
</dbReference>
<dbReference type="Gene3D" id="1.20.990.10">
    <property type="entry name" value="NADPH-cytochrome p450 Reductase, Chain A, domain 3"/>
    <property type="match status" value="1"/>
</dbReference>
<dbReference type="InterPro" id="IPR017927">
    <property type="entry name" value="FAD-bd_FR_type"/>
</dbReference>
<dbReference type="PRINTS" id="PR00371">
    <property type="entry name" value="FPNCR"/>
</dbReference>
<evidence type="ECO:0000313" key="13">
    <source>
        <dbReference type="Proteomes" id="UP001530293"/>
    </source>
</evidence>
<evidence type="ECO:0000256" key="9">
    <source>
        <dbReference type="SAM" id="MobiDB-lite"/>
    </source>
</evidence>
<keyword evidence="3" id="KW-0285">Flavoprotein</keyword>
<dbReference type="PANTHER" id="PTHR19384">
    <property type="entry name" value="NITRIC OXIDE SYNTHASE-RELATED"/>
    <property type="match status" value="1"/>
</dbReference>
<dbReference type="Pfam" id="PF00258">
    <property type="entry name" value="Flavodoxin_1"/>
    <property type="match status" value="2"/>
</dbReference>
<dbReference type="InterPro" id="IPR003097">
    <property type="entry name" value="CysJ-like_FAD-binding"/>
</dbReference>
<dbReference type="InterPro" id="IPR001433">
    <property type="entry name" value="OxRdtase_FAD/NAD-bd"/>
</dbReference>
<dbReference type="AlphaFoldDB" id="A0ABD3MLH1"/>
<comment type="cofactor">
    <cofactor evidence="1">
        <name>FMN</name>
        <dbReference type="ChEBI" id="CHEBI:58210"/>
    </cofactor>
</comment>
<keyword evidence="5" id="KW-0274">FAD</keyword>
<dbReference type="Gene3D" id="3.40.50.80">
    <property type="entry name" value="Nucleotide-binding domain of ferredoxin-NADP reductase (FNR) module"/>
    <property type="match status" value="1"/>
</dbReference>
<feature type="region of interest" description="Disordered" evidence="9">
    <location>
        <begin position="159"/>
        <end position="184"/>
    </location>
</feature>
<proteinExistence type="predicted"/>
<dbReference type="SUPFAM" id="SSF52343">
    <property type="entry name" value="Ferredoxin reductase-like, C-terminal NADP-linked domain"/>
    <property type="match status" value="1"/>
</dbReference>
<organism evidence="12 13">
    <name type="scientific">Discostella pseudostelligera</name>
    <dbReference type="NCBI Taxonomy" id="259834"/>
    <lineage>
        <taxon>Eukaryota</taxon>
        <taxon>Sar</taxon>
        <taxon>Stramenopiles</taxon>
        <taxon>Ochrophyta</taxon>
        <taxon>Bacillariophyta</taxon>
        <taxon>Coscinodiscophyceae</taxon>
        <taxon>Thalassiosirophycidae</taxon>
        <taxon>Stephanodiscales</taxon>
        <taxon>Stephanodiscaceae</taxon>
        <taxon>Discostella</taxon>
    </lineage>
</organism>
<dbReference type="EC" id="1.6.2.4" evidence="8"/>
<dbReference type="FunFam" id="1.20.990.10:FF:000001">
    <property type="entry name" value="NADPH--cytochrome P450 reductase"/>
    <property type="match status" value="1"/>
</dbReference>
<evidence type="ECO:0000256" key="2">
    <source>
        <dbReference type="ARBA" id="ARBA00001974"/>
    </source>
</evidence>
<feature type="domain" description="FAD-binding FR-type" evidence="11">
    <location>
        <begin position="395"/>
        <end position="652"/>
    </location>
</feature>
<keyword evidence="7" id="KW-0560">Oxidoreductase</keyword>
<dbReference type="InterPro" id="IPR001709">
    <property type="entry name" value="Flavoprot_Pyr_Nucl_cyt_Rdtase"/>
</dbReference>
<reference evidence="12 13" key="1">
    <citation type="submission" date="2024-10" db="EMBL/GenBank/DDBJ databases">
        <title>Updated reference genomes for cyclostephanoid diatoms.</title>
        <authorList>
            <person name="Roberts W.R."/>
            <person name="Alverson A.J."/>
        </authorList>
    </citation>
    <scope>NUCLEOTIDE SEQUENCE [LARGE SCALE GENOMIC DNA]</scope>
    <source>
        <strain evidence="12 13">AJA232-27</strain>
    </source>
</reference>
<keyword evidence="13" id="KW-1185">Reference proteome</keyword>
<dbReference type="InterPro" id="IPR008254">
    <property type="entry name" value="Flavodoxin/NO_synth"/>
</dbReference>
<evidence type="ECO:0000256" key="7">
    <source>
        <dbReference type="ARBA" id="ARBA00023002"/>
    </source>
</evidence>
<dbReference type="InterPro" id="IPR001094">
    <property type="entry name" value="Flavdoxin-like"/>
</dbReference>
<feature type="domain" description="Flavodoxin-like" evidence="10">
    <location>
        <begin position="90"/>
        <end position="331"/>
    </location>
</feature>
<feature type="region of interest" description="Disordered" evidence="9">
    <location>
        <begin position="472"/>
        <end position="492"/>
    </location>
</feature>
<dbReference type="PROSITE" id="PS50902">
    <property type="entry name" value="FLAVODOXIN_LIKE"/>
    <property type="match status" value="1"/>
</dbReference>
<keyword evidence="6" id="KW-0521">NADP</keyword>
<dbReference type="Proteomes" id="UP001530293">
    <property type="component" value="Unassembled WGS sequence"/>
</dbReference>
<dbReference type="InterPro" id="IPR023173">
    <property type="entry name" value="NADPH_Cyt_P450_Rdtase_alpha"/>
</dbReference>
<dbReference type="Gene3D" id="2.40.30.10">
    <property type="entry name" value="Translation factors"/>
    <property type="match status" value="1"/>
</dbReference>
<evidence type="ECO:0000256" key="8">
    <source>
        <dbReference type="ARBA" id="ARBA00023797"/>
    </source>
</evidence>